<proteinExistence type="predicted"/>
<dbReference type="InterPro" id="IPR021320">
    <property type="entry name" value="DUF2905"/>
</dbReference>
<gene>
    <name evidence="2" type="ORF">A1507_21920</name>
</gene>
<keyword evidence="1" id="KW-1133">Transmembrane helix</keyword>
<protein>
    <recommendedName>
        <fullName evidence="4">DUF2905 domain-containing protein</fullName>
    </recommendedName>
</protein>
<dbReference type="Pfam" id="PF11146">
    <property type="entry name" value="DUF2905"/>
    <property type="match status" value="1"/>
</dbReference>
<dbReference type="RefSeq" id="WP_064042736.1">
    <property type="nucleotide sequence ID" value="NZ_LUUJ01000139.1"/>
</dbReference>
<sequence>MEPGKALISIGALLLAVGLVLNYAPWLVSWFGKLPGDIRIQSKNSFVFIPITSMIVVSVLITVLANLFFRK</sequence>
<dbReference type="AlphaFoldDB" id="A0A177MXY6"/>
<name>A0A177MXY6_9GAMM</name>
<dbReference type="PANTHER" id="PTHR36443:SF1">
    <property type="entry name" value="BSR5223 PROTEIN"/>
    <property type="match status" value="1"/>
</dbReference>
<dbReference type="EMBL" id="LUUJ01000139">
    <property type="protein sequence ID" value="OAI10143.1"/>
    <property type="molecule type" value="Genomic_DNA"/>
</dbReference>
<evidence type="ECO:0008006" key="4">
    <source>
        <dbReference type="Google" id="ProtNLM"/>
    </source>
</evidence>
<evidence type="ECO:0000256" key="1">
    <source>
        <dbReference type="SAM" id="Phobius"/>
    </source>
</evidence>
<evidence type="ECO:0000313" key="3">
    <source>
        <dbReference type="Proteomes" id="UP000077857"/>
    </source>
</evidence>
<reference evidence="2 3" key="1">
    <citation type="submission" date="2016-03" db="EMBL/GenBank/DDBJ databases">
        <authorList>
            <person name="Ploux O."/>
        </authorList>
    </citation>
    <scope>NUCLEOTIDE SEQUENCE [LARGE SCALE GENOMIC DNA]</scope>
    <source>
        <strain evidence="2 3">R-45378</strain>
    </source>
</reference>
<dbReference type="OrthoDB" id="9811610at2"/>
<evidence type="ECO:0000313" key="2">
    <source>
        <dbReference type="EMBL" id="OAI10143.1"/>
    </source>
</evidence>
<keyword evidence="1" id="KW-0812">Transmembrane</keyword>
<comment type="caution">
    <text evidence="2">The sequence shown here is derived from an EMBL/GenBank/DDBJ whole genome shotgun (WGS) entry which is preliminary data.</text>
</comment>
<dbReference type="Proteomes" id="UP000077857">
    <property type="component" value="Unassembled WGS sequence"/>
</dbReference>
<feature type="transmembrane region" description="Helical" evidence="1">
    <location>
        <begin position="46"/>
        <end position="69"/>
    </location>
</feature>
<dbReference type="PANTHER" id="PTHR36443">
    <property type="entry name" value="BSR5223 PROTEIN"/>
    <property type="match status" value="1"/>
</dbReference>
<accession>A0A177MXY6</accession>
<organism evidence="2 3">
    <name type="scientific">Methylomonas koyamae</name>
    <dbReference type="NCBI Taxonomy" id="702114"/>
    <lineage>
        <taxon>Bacteria</taxon>
        <taxon>Pseudomonadati</taxon>
        <taxon>Pseudomonadota</taxon>
        <taxon>Gammaproteobacteria</taxon>
        <taxon>Methylococcales</taxon>
        <taxon>Methylococcaceae</taxon>
        <taxon>Methylomonas</taxon>
    </lineage>
</organism>
<keyword evidence="1" id="KW-0472">Membrane</keyword>